<dbReference type="FunFam" id="2.60.40.10:FF:000032">
    <property type="entry name" value="palladin isoform X1"/>
    <property type="match status" value="1"/>
</dbReference>
<dbReference type="InterPro" id="IPR036179">
    <property type="entry name" value="Ig-like_dom_sf"/>
</dbReference>
<evidence type="ECO:0000256" key="7">
    <source>
        <dbReference type="ARBA" id="ARBA00023136"/>
    </source>
</evidence>
<dbReference type="SMART" id="SM00409">
    <property type="entry name" value="IG"/>
    <property type="match status" value="5"/>
</dbReference>
<proteinExistence type="predicted"/>
<keyword evidence="5" id="KW-0130">Cell adhesion</keyword>
<keyword evidence="2" id="KW-0812">Transmembrane</keyword>
<feature type="domain" description="Ig-like" evidence="10">
    <location>
        <begin position="340"/>
        <end position="430"/>
    </location>
</feature>
<dbReference type="InterPro" id="IPR003599">
    <property type="entry name" value="Ig_sub"/>
</dbReference>
<dbReference type="InterPro" id="IPR013783">
    <property type="entry name" value="Ig-like_fold"/>
</dbReference>
<dbReference type="Pfam" id="PF07679">
    <property type="entry name" value="I-set"/>
    <property type="match status" value="2"/>
</dbReference>
<name>T1JIV1_STRMM</name>
<dbReference type="STRING" id="126957.T1JIV1"/>
<keyword evidence="4" id="KW-0677">Repeat</keyword>
<dbReference type="FunFam" id="2.60.40.10:FF:000333">
    <property type="entry name" value="Down syndrome cell adhesion molecule"/>
    <property type="match status" value="1"/>
</dbReference>
<dbReference type="FunFam" id="2.60.40.10:FF:000017">
    <property type="entry name" value="Down syndrome cell adhesion molecule b"/>
    <property type="match status" value="1"/>
</dbReference>
<dbReference type="InterPro" id="IPR051170">
    <property type="entry name" value="Neural/epithelial_adhesion"/>
</dbReference>
<evidence type="ECO:0000256" key="9">
    <source>
        <dbReference type="ARBA" id="ARBA00023319"/>
    </source>
</evidence>
<comment type="subcellular location">
    <subcellularLocation>
        <location evidence="1">Membrane</location>
        <topology evidence="1">Single-pass membrane protein</topology>
    </subcellularLocation>
</comment>
<dbReference type="PANTHER" id="PTHR12231:SF253">
    <property type="entry name" value="DPR-INTERACTING PROTEIN ETA, ISOFORM B-RELATED"/>
    <property type="match status" value="1"/>
</dbReference>
<keyword evidence="3" id="KW-0732">Signal</keyword>
<dbReference type="AlphaFoldDB" id="T1JIV1"/>
<dbReference type="GO" id="GO:0016020">
    <property type="term" value="C:membrane"/>
    <property type="evidence" value="ECO:0007669"/>
    <property type="project" value="UniProtKB-SubCell"/>
</dbReference>
<evidence type="ECO:0000256" key="2">
    <source>
        <dbReference type="ARBA" id="ARBA00022692"/>
    </source>
</evidence>
<feature type="domain" description="Ig-like" evidence="10">
    <location>
        <begin position="248"/>
        <end position="328"/>
    </location>
</feature>
<dbReference type="EnsemblMetazoa" id="SMAR013782-RA">
    <property type="protein sequence ID" value="SMAR013782-PA"/>
    <property type="gene ID" value="SMAR013782"/>
</dbReference>
<dbReference type="Pfam" id="PF13927">
    <property type="entry name" value="Ig_3"/>
    <property type="match status" value="2"/>
</dbReference>
<dbReference type="InterPro" id="IPR007110">
    <property type="entry name" value="Ig-like_dom"/>
</dbReference>
<evidence type="ECO:0000256" key="1">
    <source>
        <dbReference type="ARBA" id="ARBA00004167"/>
    </source>
</evidence>
<feature type="domain" description="Ig-like" evidence="10">
    <location>
        <begin position="74"/>
        <end position="145"/>
    </location>
</feature>
<protein>
    <recommendedName>
        <fullName evidence="10">Ig-like domain-containing protein</fullName>
    </recommendedName>
</protein>
<keyword evidence="7" id="KW-0472">Membrane</keyword>
<dbReference type="InterPro" id="IPR003598">
    <property type="entry name" value="Ig_sub2"/>
</dbReference>
<keyword evidence="9" id="KW-0393">Immunoglobulin domain</keyword>
<dbReference type="PhylomeDB" id="T1JIV1"/>
<evidence type="ECO:0000313" key="11">
    <source>
        <dbReference type="EnsemblMetazoa" id="SMAR013782-PA"/>
    </source>
</evidence>
<dbReference type="Proteomes" id="UP000014500">
    <property type="component" value="Unassembled WGS sequence"/>
</dbReference>
<evidence type="ECO:0000256" key="4">
    <source>
        <dbReference type="ARBA" id="ARBA00022737"/>
    </source>
</evidence>
<organism evidence="11 12">
    <name type="scientific">Strigamia maritima</name>
    <name type="common">European centipede</name>
    <name type="synonym">Geophilus maritimus</name>
    <dbReference type="NCBI Taxonomy" id="126957"/>
    <lineage>
        <taxon>Eukaryota</taxon>
        <taxon>Metazoa</taxon>
        <taxon>Ecdysozoa</taxon>
        <taxon>Arthropoda</taxon>
        <taxon>Myriapoda</taxon>
        <taxon>Chilopoda</taxon>
        <taxon>Pleurostigmophora</taxon>
        <taxon>Geophilomorpha</taxon>
        <taxon>Linotaeniidae</taxon>
        <taxon>Strigamia</taxon>
    </lineage>
</organism>
<dbReference type="CDD" id="cd20958">
    <property type="entry name" value="IgI_5_Dscam"/>
    <property type="match status" value="1"/>
</dbReference>
<dbReference type="PANTHER" id="PTHR12231">
    <property type="entry name" value="CTX-RELATED TYPE I TRANSMEMBRANE PROTEIN"/>
    <property type="match status" value="1"/>
</dbReference>
<evidence type="ECO:0000259" key="10">
    <source>
        <dbReference type="PROSITE" id="PS50835"/>
    </source>
</evidence>
<dbReference type="InterPro" id="IPR013098">
    <property type="entry name" value="Ig_I-set"/>
</dbReference>
<keyword evidence="6" id="KW-1133">Transmembrane helix</keyword>
<evidence type="ECO:0000256" key="6">
    <source>
        <dbReference type="ARBA" id="ARBA00022989"/>
    </source>
</evidence>
<reference evidence="12" key="1">
    <citation type="submission" date="2011-05" db="EMBL/GenBank/DDBJ databases">
        <authorList>
            <person name="Richards S.R."/>
            <person name="Qu J."/>
            <person name="Jiang H."/>
            <person name="Jhangiani S.N."/>
            <person name="Agravi P."/>
            <person name="Goodspeed R."/>
            <person name="Gross S."/>
            <person name="Mandapat C."/>
            <person name="Jackson L."/>
            <person name="Mathew T."/>
            <person name="Pu L."/>
            <person name="Thornton R."/>
            <person name="Saada N."/>
            <person name="Wilczek-Boney K.B."/>
            <person name="Lee S."/>
            <person name="Kovar C."/>
            <person name="Wu Y."/>
            <person name="Scherer S.E."/>
            <person name="Worley K.C."/>
            <person name="Muzny D.M."/>
            <person name="Gibbs R."/>
        </authorList>
    </citation>
    <scope>NUCLEOTIDE SEQUENCE</scope>
    <source>
        <strain evidence="12">Brora</strain>
    </source>
</reference>
<dbReference type="HOGENOM" id="CLU_048950_0_0_1"/>
<dbReference type="GO" id="GO:0007155">
    <property type="term" value="P:cell adhesion"/>
    <property type="evidence" value="ECO:0007669"/>
    <property type="project" value="UniProtKB-KW"/>
</dbReference>
<evidence type="ECO:0000256" key="8">
    <source>
        <dbReference type="ARBA" id="ARBA00023157"/>
    </source>
</evidence>
<keyword evidence="8" id="KW-1015">Disulfide bond</keyword>
<dbReference type="FunFam" id="2.60.40.10:FF:001049">
    <property type="entry name" value="Down syndrome cell adhesion molecule-like protein Dscam2"/>
    <property type="match status" value="1"/>
</dbReference>
<dbReference type="PROSITE" id="PS50835">
    <property type="entry name" value="IG_LIKE"/>
    <property type="match status" value="4"/>
</dbReference>
<dbReference type="SMART" id="SM00408">
    <property type="entry name" value="IGc2"/>
    <property type="match status" value="4"/>
</dbReference>
<sequence>MKVKDSLFYPVHLGERISKLGGNVLLRSVQMVDMGTYVCIVNNSVGVEKIETALFVTAALSVRIQPTIQTIDVGKIAQMTCVITGYPVTSITWIKNGRIIVFNERLKVKSKETFEIDVFQREDRGMYQCVARNNQMTAQGTSEIKLGDAIPLLEETFPSQLVAPGRDVLLKCVISGNPSPQISWTLDDDPLPKKNNLVLADYVSIHGEVTSQVNITSIKPEDGGEYRCSGKNTVGKTEHTARLNISGPPYIRPLSNVSVVAGRTAHIRCRVSGHPVESVFWKRGGSVLPINHRQKVYSNGSLFILNAQESMDAGLYTCFAQSPSGQVAQRKMHVYVLNAPMISPFSFADNLKEGMRAGVTCLITQGDFPIKIEWLKDNKPIGSHLAISIRNIDEYTSNLVITSIAPRHNGNYTCIATNAAASVQYTARLLVKGKSTFNFLLRKGKHMMQYSM</sequence>
<dbReference type="SUPFAM" id="SSF48726">
    <property type="entry name" value="Immunoglobulin"/>
    <property type="match status" value="5"/>
</dbReference>
<dbReference type="OMA" id="FPEFAEM"/>
<dbReference type="eggNOG" id="KOG3510">
    <property type="taxonomic scope" value="Eukaryota"/>
</dbReference>
<evidence type="ECO:0000256" key="3">
    <source>
        <dbReference type="ARBA" id="ARBA00022729"/>
    </source>
</evidence>
<dbReference type="EMBL" id="JH431781">
    <property type="status" value="NOT_ANNOTATED_CDS"/>
    <property type="molecule type" value="Genomic_DNA"/>
</dbReference>
<evidence type="ECO:0000256" key="5">
    <source>
        <dbReference type="ARBA" id="ARBA00022889"/>
    </source>
</evidence>
<keyword evidence="12" id="KW-1185">Reference proteome</keyword>
<feature type="domain" description="Ig-like" evidence="10">
    <location>
        <begin position="151"/>
        <end position="246"/>
    </location>
</feature>
<dbReference type="Gene3D" id="2.60.40.10">
    <property type="entry name" value="Immunoglobulins"/>
    <property type="match status" value="5"/>
</dbReference>
<evidence type="ECO:0000313" key="12">
    <source>
        <dbReference type="Proteomes" id="UP000014500"/>
    </source>
</evidence>
<reference evidence="11" key="2">
    <citation type="submission" date="2015-02" db="UniProtKB">
        <authorList>
            <consortium name="EnsemblMetazoa"/>
        </authorList>
    </citation>
    <scope>IDENTIFICATION</scope>
</reference>
<accession>T1JIV1</accession>